<protein>
    <submittedName>
        <fullName evidence="2">Uncharacterized protein</fullName>
    </submittedName>
</protein>
<dbReference type="GeneID" id="91096518"/>
<dbReference type="AlphaFoldDB" id="A0AAX4JZV3"/>
<feature type="region of interest" description="Disordered" evidence="1">
    <location>
        <begin position="693"/>
        <end position="741"/>
    </location>
</feature>
<feature type="compositionally biased region" description="Low complexity" evidence="1">
    <location>
        <begin position="1"/>
        <end position="23"/>
    </location>
</feature>
<keyword evidence="3" id="KW-1185">Reference proteome</keyword>
<accession>A0AAX4JZV3</accession>
<dbReference type="EMBL" id="CP144104">
    <property type="protein sequence ID" value="WWC90910.1"/>
    <property type="molecule type" value="Genomic_DNA"/>
</dbReference>
<feature type="region of interest" description="Disordered" evidence="1">
    <location>
        <begin position="1"/>
        <end position="187"/>
    </location>
</feature>
<feature type="compositionally biased region" description="Polar residues" evidence="1">
    <location>
        <begin position="60"/>
        <end position="105"/>
    </location>
</feature>
<feature type="region of interest" description="Disordered" evidence="1">
    <location>
        <begin position="784"/>
        <end position="803"/>
    </location>
</feature>
<feature type="region of interest" description="Disordered" evidence="1">
    <location>
        <begin position="516"/>
        <end position="544"/>
    </location>
</feature>
<dbReference type="RefSeq" id="XP_066077673.1">
    <property type="nucleotide sequence ID" value="XM_066221576.1"/>
</dbReference>
<reference evidence="2 3" key="1">
    <citation type="submission" date="2024-01" db="EMBL/GenBank/DDBJ databases">
        <title>Comparative genomics of Cryptococcus and Kwoniella reveals pathogenesis evolution and contrasting modes of karyotype evolution via chromosome fusion or intercentromeric recombination.</title>
        <authorList>
            <person name="Coelho M.A."/>
            <person name="David-Palma M."/>
            <person name="Shea T."/>
            <person name="Bowers K."/>
            <person name="McGinley-Smith S."/>
            <person name="Mohammad A.W."/>
            <person name="Gnirke A."/>
            <person name="Yurkov A.M."/>
            <person name="Nowrousian M."/>
            <person name="Sun S."/>
            <person name="Cuomo C.A."/>
            <person name="Heitman J."/>
        </authorList>
    </citation>
    <scope>NUCLEOTIDE SEQUENCE [LARGE SCALE GENOMIC DNA]</scope>
    <source>
        <strain evidence="2 3">CBS 6074</strain>
    </source>
</reference>
<feature type="compositionally biased region" description="Polar residues" evidence="1">
    <location>
        <begin position="721"/>
        <end position="738"/>
    </location>
</feature>
<dbReference type="Proteomes" id="UP001355207">
    <property type="component" value="Chromosome 7"/>
</dbReference>
<feature type="compositionally biased region" description="Low complexity" evidence="1">
    <location>
        <begin position="127"/>
        <end position="144"/>
    </location>
</feature>
<feature type="region of interest" description="Disordered" evidence="1">
    <location>
        <begin position="246"/>
        <end position="300"/>
    </location>
</feature>
<proteinExistence type="predicted"/>
<feature type="compositionally biased region" description="Polar residues" evidence="1">
    <location>
        <begin position="264"/>
        <end position="281"/>
    </location>
</feature>
<evidence type="ECO:0000256" key="1">
    <source>
        <dbReference type="SAM" id="MobiDB-lite"/>
    </source>
</evidence>
<gene>
    <name evidence="2" type="ORF">L201_005848</name>
</gene>
<feature type="compositionally biased region" description="Low complexity" evidence="1">
    <location>
        <begin position="364"/>
        <end position="385"/>
    </location>
</feature>
<feature type="compositionally biased region" description="Polar residues" evidence="1">
    <location>
        <begin position="516"/>
        <end position="527"/>
    </location>
</feature>
<feature type="region of interest" description="Disordered" evidence="1">
    <location>
        <begin position="428"/>
        <end position="459"/>
    </location>
</feature>
<evidence type="ECO:0000313" key="3">
    <source>
        <dbReference type="Proteomes" id="UP001355207"/>
    </source>
</evidence>
<sequence length="871" mass="94956">MKSFNSPFFNNNKTSSSTTCKSSDCPEPMTFKSKLFTKKGQLVERSSSPASSNIHSNPPTIENTKSNETMGQQNSRLESDSQIIYSPHQNQHSNLPQLSSISTPTGEIPDSDPFHHSLPPVSPTLYHSPHSAPIIPTSSSSSITKPKGLIRSLSAKRRTSPKSKPDVDTSEIEHIQNNELPPLPRVNGNNVKALKTLGQFDLKNSIKEFEALVEKKELDAGIVSISRSNSPALAHTVRSETPITSNANSSLARGISNKQKRVSRITSNGRNSPIPKLSNTPAYLRPEPTSPYKKSSGLLSSAASIHSSRVSIKSAKRAEREWRAKVAALSSGFQPTSNTYVNTSPRAPSKLKSGPVPPKRTPHSQSTCAFSTSASSSASRSRSTTPLDDTVEVGTIVITPPHTAAIPFGTPLSSKSFETLGHYPNSSSFPAILDSPTPGSRTNEWNNEEPRTRKPSVPHSAFSSVYSTIKDEQDGCSVRPISFASGQWLAPLQSSPLKVNINSTDNQDDETDLYTSSQVTSDDSVITPTFDPSHKDKLPPFESFKSSPRMINTAILPSMDLPEKQDNFIDEVERRHQSLPSPPRLTAVQERRPSLHIPSLNIPSNPPTLPPLTFSTTPPSPGLITPTNPILSTPTRILKKEEPSTPYSPTTAYILSASSPTIDQLAISTSFGSFIPSPEQPMRKAEIIEEHDSQMRSDTGAGPQTPIKKHSFTFGAKPSPGLTSNMSREVSQESTGGSSHIVPLRTHNRIFTEPFVDRPHLNNGNVIPRRKSSVDQFIPRQLPSTINSKSNQSHSNALKPRQQNLPYNIDKSIKTNVIGSSMINDKYPKEPGLKRLRGKIDLTPGMDNGCRPPKSGLPMADLERWLQNTSI</sequence>
<organism evidence="2 3">
    <name type="scientific">Kwoniella dendrophila CBS 6074</name>
    <dbReference type="NCBI Taxonomy" id="1295534"/>
    <lineage>
        <taxon>Eukaryota</taxon>
        <taxon>Fungi</taxon>
        <taxon>Dikarya</taxon>
        <taxon>Basidiomycota</taxon>
        <taxon>Agaricomycotina</taxon>
        <taxon>Tremellomycetes</taxon>
        <taxon>Tremellales</taxon>
        <taxon>Cryptococcaceae</taxon>
        <taxon>Kwoniella</taxon>
    </lineage>
</organism>
<feature type="compositionally biased region" description="Low complexity" evidence="1">
    <location>
        <begin position="46"/>
        <end position="59"/>
    </location>
</feature>
<name>A0AAX4JZV3_9TREE</name>
<feature type="compositionally biased region" description="Polar residues" evidence="1">
    <location>
        <begin position="333"/>
        <end position="346"/>
    </location>
</feature>
<feature type="compositionally biased region" description="Basic and acidic residues" evidence="1">
    <location>
        <begin position="163"/>
        <end position="176"/>
    </location>
</feature>
<feature type="region of interest" description="Disordered" evidence="1">
    <location>
        <begin position="333"/>
        <end position="388"/>
    </location>
</feature>
<evidence type="ECO:0000313" key="2">
    <source>
        <dbReference type="EMBL" id="WWC90910.1"/>
    </source>
</evidence>